<gene>
    <name evidence="2" type="primary">LOC115891256</name>
</gene>
<name>A0A6J2YXG5_SITOR</name>
<dbReference type="InParanoid" id="A0A6J2YXG5"/>
<dbReference type="AlphaFoldDB" id="A0A6J2YXG5"/>
<dbReference type="RefSeq" id="XP_030767545.1">
    <property type="nucleotide sequence ID" value="XM_030911685.1"/>
</dbReference>
<dbReference type="PANTHER" id="PTHR10773:SF19">
    <property type="match status" value="1"/>
</dbReference>
<accession>A0A6J2YXG5</accession>
<sequence>MFVKNHVSVETTSRKRGYREVSRRSYSHNFFLGKARLRMCKVMFLNTLGVNEWVIKKWTKNSDQVHFNQTEIPDKINISVRLLHEFFETLPKLESHYCRASTAKLYLEPIWNSKAHLYKVYKNDYCKTRNEKSVSIATFIRNLTKKGCRFINQKDLCDCCVAYQTGNLTEEKYNEHITLKNEARNEKSADKESQDEVLAMDLQSVLLSPKSNVSSLYYKTKLIVHNFTIFDVKRKQGYCYLWNESEGGLTSNEFSSIIIHFLKGHLEQYQLENQNEIKIILWSDGCGYQNRNTTLSNGLFNFALEKNVTVVQKYLHKGHTQMEVDSVHSVIERKIRNKKINIPADYVFICKTACQKTPYKVEYLMHDFFKKYDELKYFKSIRPGKIAGTPLVNDIKALKYSNDGVLFKLRHSEKDWQALPTRLNIKSIKATNIDNLPILHKNRLKIKAEKYGHLQQLKLSMESDYHDFYNNLPHD</sequence>
<keyword evidence="1" id="KW-1185">Reference proteome</keyword>
<organism evidence="1 2">
    <name type="scientific">Sitophilus oryzae</name>
    <name type="common">Rice weevil</name>
    <name type="synonym">Curculio oryzae</name>
    <dbReference type="NCBI Taxonomy" id="7048"/>
    <lineage>
        <taxon>Eukaryota</taxon>
        <taxon>Metazoa</taxon>
        <taxon>Ecdysozoa</taxon>
        <taxon>Arthropoda</taxon>
        <taxon>Hexapoda</taxon>
        <taxon>Insecta</taxon>
        <taxon>Pterygota</taxon>
        <taxon>Neoptera</taxon>
        <taxon>Endopterygota</taxon>
        <taxon>Coleoptera</taxon>
        <taxon>Polyphaga</taxon>
        <taxon>Cucujiformia</taxon>
        <taxon>Curculionidae</taxon>
        <taxon>Dryophthorinae</taxon>
        <taxon>Sitophilus</taxon>
    </lineage>
</organism>
<reference evidence="2" key="1">
    <citation type="submission" date="2025-08" db="UniProtKB">
        <authorList>
            <consortium name="RefSeq"/>
        </authorList>
    </citation>
    <scope>IDENTIFICATION</scope>
    <source>
        <tissue evidence="2">Gonads</tissue>
    </source>
</reference>
<evidence type="ECO:0000313" key="2">
    <source>
        <dbReference type="RefSeq" id="XP_030767545.1"/>
    </source>
</evidence>
<dbReference type="OrthoDB" id="6704657at2759"/>
<proteinExistence type="predicted"/>
<dbReference type="PANTHER" id="PTHR10773">
    <property type="entry name" value="DNA-DIRECTED RNA POLYMERASES I, II, AND III SUBUNIT RPABC2"/>
    <property type="match status" value="1"/>
</dbReference>
<evidence type="ECO:0000313" key="1">
    <source>
        <dbReference type="Proteomes" id="UP000504635"/>
    </source>
</evidence>
<dbReference type="GeneID" id="115891256"/>
<dbReference type="Proteomes" id="UP000504635">
    <property type="component" value="Unplaced"/>
</dbReference>
<dbReference type="KEGG" id="soy:115891256"/>
<protein>
    <submittedName>
        <fullName evidence="2">Uncharacterized protein LOC115891256</fullName>
    </submittedName>
</protein>